<gene>
    <name evidence="1" type="ORF">OBRU01_13871</name>
</gene>
<reference evidence="1 2" key="1">
    <citation type="journal article" date="2015" name="Genome Biol. Evol.">
        <title>The genome of winter moth (Operophtera brumata) provides a genomic perspective on sexual dimorphism and phenology.</title>
        <authorList>
            <person name="Derks M.F."/>
            <person name="Smit S."/>
            <person name="Salis L."/>
            <person name="Schijlen E."/>
            <person name="Bossers A."/>
            <person name="Mateman C."/>
            <person name="Pijl A.S."/>
            <person name="de Ridder D."/>
            <person name="Groenen M.A."/>
            <person name="Visser M.E."/>
            <person name="Megens H.J."/>
        </authorList>
    </citation>
    <scope>NUCLEOTIDE SEQUENCE [LARGE SCALE GENOMIC DNA]</scope>
    <source>
        <strain evidence="1">WM2013NL</strain>
        <tissue evidence="1">Head and thorax</tissue>
    </source>
</reference>
<evidence type="ECO:0008006" key="3">
    <source>
        <dbReference type="Google" id="ProtNLM"/>
    </source>
</evidence>
<name>A0A0L7L7T8_OPEBR</name>
<protein>
    <recommendedName>
        <fullName evidence="3">Nuclease HARBI1</fullName>
    </recommendedName>
</protein>
<accession>A0A0L7L7T8</accession>
<dbReference type="Proteomes" id="UP000037510">
    <property type="component" value="Unassembled WGS sequence"/>
</dbReference>
<sequence>MNSDSGILNTSSSSESDVEVMEFISSISVPRNLRQRRNPFEMFSDEEFISRYRFNKHTVIHVSDIISTALAQLTHRKYTLSVLEQIFITLRFYATGTFQVMVGDDINVHKSTVSIVVYKISKEIANYPDMASLNITEDSHKGKPVSKQLEPAADRKVSATRTHVRHVCARYCFTAVA</sequence>
<comment type="caution">
    <text evidence="1">The sequence shown here is derived from an EMBL/GenBank/DDBJ whole genome shotgun (WGS) entry which is preliminary data.</text>
</comment>
<dbReference type="AlphaFoldDB" id="A0A0L7L7T8"/>
<evidence type="ECO:0000313" key="2">
    <source>
        <dbReference type="Proteomes" id="UP000037510"/>
    </source>
</evidence>
<keyword evidence="2" id="KW-1185">Reference proteome</keyword>
<evidence type="ECO:0000313" key="1">
    <source>
        <dbReference type="EMBL" id="KOB71356.1"/>
    </source>
</evidence>
<dbReference type="EMBL" id="JTDY01002465">
    <property type="protein sequence ID" value="KOB71356.1"/>
    <property type="molecule type" value="Genomic_DNA"/>
</dbReference>
<proteinExistence type="predicted"/>
<organism evidence="1 2">
    <name type="scientific">Operophtera brumata</name>
    <name type="common">Winter moth</name>
    <name type="synonym">Phalaena brumata</name>
    <dbReference type="NCBI Taxonomy" id="104452"/>
    <lineage>
        <taxon>Eukaryota</taxon>
        <taxon>Metazoa</taxon>
        <taxon>Ecdysozoa</taxon>
        <taxon>Arthropoda</taxon>
        <taxon>Hexapoda</taxon>
        <taxon>Insecta</taxon>
        <taxon>Pterygota</taxon>
        <taxon>Neoptera</taxon>
        <taxon>Endopterygota</taxon>
        <taxon>Lepidoptera</taxon>
        <taxon>Glossata</taxon>
        <taxon>Ditrysia</taxon>
        <taxon>Geometroidea</taxon>
        <taxon>Geometridae</taxon>
        <taxon>Larentiinae</taxon>
        <taxon>Operophtera</taxon>
    </lineage>
</organism>